<sequence length="436" mass="50261">MTTKSFDAFLTRVTEQMKSKEGKHLVQKELHSHLLQSKKANMRAGYSEGEAEVNAISRMGDPVQLGKKMNKLHRPLIDWWMLALVGGLFLLSFVPFLLVDIQAMRVELQLLSVFISFIFMFSLMLIDFRKILTKWKWFLGVAIFYIIFFCLGTITELPYMYYSFGLLKFEIFGVRIPHQWFLMLIFIGLVGYISNVQINSYKQLIPLFIIMWFPILLIGKHLGPFLSILLVMITLTVVAFSSLTKKLKKQFLTWNGVIIWASLLWAIISLEPHRYSRIAVWLKVDSDPGESYVPNLLRDIIQSSTLWGQTDMTWVNAMPDIHTVTALTIVIYYGGWLLTAFLITVFIGIIVRLVFLLVQMQHQQARLMIAGGMVLLTFPFVYNTLMIFGLLPYSAVNFPILSYGGAERIYYSAVIGLMLSVYRQKLFLRKLLVNVK</sequence>
<dbReference type="Pfam" id="PF01098">
    <property type="entry name" value="FTSW_RODA_SPOVE"/>
    <property type="match status" value="1"/>
</dbReference>
<feature type="transmembrane region" description="Helical" evidence="6">
    <location>
        <begin position="179"/>
        <end position="196"/>
    </location>
</feature>
<dbReference type="NCBIfam" id="NF038403">
    <property type="entry name" value="perm_prefix_1"/>
    <property type="match status" value="1"/>
</dbReference>
<dbReference type="GO" id="GO:0051301">
    <property type="term" value="P:cell division"/>
    <property type="evidence" value="ECO:0007669"/>
    <property type="project" value="InterPro"/>
</dbReference>
<evidence type="ECO:0000256" key="2">
    <source>
        <dbReference type="ARBA" id="ARBA00022692"/>
    </source>
</evidence>
<evidence type="ECO:0000313" key="7">
    <source>
        <dbReference type="EMBL" id="THG89608.1"/>
    </source>
</evidence>
<comment type="subcellular location">
    <subcellularLocation>
        <location evidence="1">Membrane</location>
        <topology evidence="1">Multi-pass membrane protein</topology>
    </subcellularLocation>
</comment>
<feature type="transmembrane region" description="Helical" evidence="6">
    <location>
        <begin position="77"/>
        <end position="98"/>
    </location>
</feature>
<evidence type="ECO:0008006" key="9">
    <source>
        <dbReference type="Google" id="ProtNLM"/>
    </source>
</evidence>
<feature type="transmembrane region" description="Helical" evidence="6">
    <location>
        <begin position="138"/>
        <end position="159"/>
    </location>
</feature>
<keyword evidence="3" id="KW-0133">Cell shape</keyword>
<feature type="transmembrane region" description="Helical" evidence="6">
    <location>
        <begin position="251"/>
        <end position="268"/>
    </location>
</feature>
<gene>
    <name evidence="7" type="ORF">AJ85_16175</name>
</gene>
<feature type="transmembrane region" description="Helical" evidence="6">
    <location>
        <begin position="203"/>
        <end position="219"/>
    </location>
</feature>
<comment type="caution">
    <text evidence="7">The sequence shown here is derived from an EMBL/GenBank/DDBJ whole genome shotgun (WGS) entry which is preliminary data.</text>
</comment>
<dbReference type="InterPro" id="IPR001182">
    <property type="entry name" value="FtsW/RodA"/>
</dbReference>
<dbReference type="PANTHER" id="PTHR30474:SF1">
    <property type="entry name" value="PEPTIDOGLYCAN GLYCOSYLTRANSFERASE MRDB"/>
    <property type="match status" value="1"/>
</dbReference>
<accession>A0A4S4JWM9</accession>
<dbReference type="GO" id="GO:0005886">
    <property type="term" value="C:plasma membrane"/>
    <property type="evidence" value="ECO:0007669"/>
    <property type="project" value="TreeGrafter"/>
</dbReference>
<dbReference type="InterPro" id="IPR047928">
    <property type="entry name" value="Perm_prefix_1"/>
</dbReference>
<feature type="transmembrane region" description="Helical" evidence="6">
    <location>
        <begin position="409"/>
        <end position="428"/>
    </location>
</feature>
<feature type="transmembrane region" description="Helical" evidence="6">
    <location>
        <begin position="367"/>
        <end position="389"/>
    </location>
</feature>
<evidence type="ECO:0000256" key="4">
    <source>
        <dbReference type="ARBA" id="ARBA00022989"/>
    </source>
</evidence>
<evidence type="ECO:0000256" key="1">
    <source>
        <dbReference type="ARBA" id="ARBA00004141"/>
    </source>
</evidence>
<keyword evidence="4 6" id="KW-1133">Transmembrane helix</keyword>
<reference evidence="7 8" key="1">
    <citation type="submission" date="2014-01" db="EMBL/GenBank/DDBJ databases">
        <title>Draft genome sequencing of Bacillus alcalophilus CGMCC 1.3604.</title>
        <authorList>
            <person name="Yang J."/>
            <person name="Diao L."/>
            <person name="Yang S."/>
        </authorList>
    </citation>
    <scope>NUCLEOTIDE SEQUENCE [LARGE SCALE GENOMIC DNA]</scope>
    <source>
        <strain evidence="7 8">CGMCC 1.3604</strain>
    </source>
</reference>
<dbReference type="EMBL" id="JALP01000211">
    <property type="protein sequence ID" value="THG89608.1"/>
    <property type="molecule type" value="Genomic_DNA"/>
</dbReference>
<keyword evidence="5 6" id="KW-0472">Membrane</keyword>
<evidence type="ECO:0000256" key="5">
    <source>
        <dbReference type="ARBA" id="ARBA00023136"/>
    </source>
</evidence>
<evidence type="ECO:0000313" key="8">
    <source>
        <dbReference type="Proteomes" id="UP000297014"/>
    </source>
</evidence>
<name>A0A4S4JWM9_ALKAL</name>
<organism evidence="7 8">
    <name type="scientific">Alkalihalobacillus alcalophilus ATCC 27647 = CGMCC 1.3604</name>
    <dbReference type="NCBI Taxonomy" id="1218173"/>
    <lineage>
        <taxon>Bacteria</taxon>
        <taxon>Bacillati</taxon>
        <taxon>Bacillota</taxon>
        <taxon>Bacilli</taxon>
        <taxon>Bacillales</taxon>
        <taxon>Bacillaceae</taxon>
        <taxon>Alkalihalobacillus</taxon>
    </lineage>
</organism>
<dbReference type="OrthoDB" id="2192428at2"/>
<feature type="transmembrane region" description="Helical" evidence="6">
    <location>
        <begin position="225"/>
        <end position="244"/>
    </location>
</feature>
<dbReference type="GO" id="GO:0008360">
    <property type="term" value="P:regulation of cell shape"/>
    <property type="evidence" value="ECO:0007669"/>
    <property type="project" value="UniProtKB-KW"/>
</dbReference>
<feature type="transmembrane region" description="Helical" evidence="6">
    <location>
        <begin position="110"/>
        <end position="126"/>
    </location>
</feature>
<dbReference type="GO" id="GO:0015648">
    <property type="term" value="F:lipid-linked peptidoglycan transporter activity"/>
    <property type="evidence" value="ECO:0007669"/>
    <property type="project" value="TreeGrafter"/>
</dbReference>
<dbReference type="Proteomes" id="UP000297014">
    <property type="component" value="Unassembled WGS sequence"/>
</dbReference>
<feature type="transmembrane region" description="Helical" evidence="6">
    <location>
        <begin position="330"/>
        <end position="355"/>
    </location>
</feature>
<evidence type="ECO:0000256" key="6">
    <source>
        <dbReference type="SAM" id="Phobius"/>
    </source>
</evidence>
<dbReference type="PANTHER" id="PTHR30474">
    <property type="entry name" value="CELL CYCLE PROTEIN"/>
    <property type="match status" value="1"/>
</dbReference>
<dbReference type="GO" id="GO:0032153">
    <property type="term" value="C:cell division site"/>
    <property type="evidence" value="ECO:0007669"/>
    <property type="project" value="TreeGrafter"/>
</dbReference>
<dbReference type="RefSeq" id="WP_004428586.1">
    <property type="nucleotide sequence ID" value="NZ_JALP01000211.1"/>
</dbReference>
<protein>
    <recommendedName>
        <fullName evidence="9">Cell division protein FtsW</fullName>
    </recommendedName>
</protein>
<dbReference type="AlphaFoldDB" id="A0A4S4JWM9"/>
<evidence type="ECO:0000256" key="3">
    <source>
        <dbReference type="ARBA" id="ARBA00022960"/>
    </source>
</evidence>
<proteinExistence type="predicted"/>
<keyword evidence="2 6" id="KW-0812">Transmembrane</keyword>